<dbReference type="EMBL" id="CP046401">
    <property type="protein sequence ID" value="QGY44587.1"/>
    <property type="molecule type" value="Genomic_DNA"/>
</dbReference>
<dbReference type="Pfam" id="PF16173">
    <property type="entry name" value="DUF4874"/>
    <property type="match status" value="1"/>
</dbReference>
<dbReference type="AlphaFoldDB" id="A0A6I6JWT2"/>
<evidence type="ECO:0000259" key="1">
    <source>
        <dbReference type="Pfam" id="PF16116"/>
    </source>
</evidence>
<dbReference type="InterPro" id="IPR032379">
    <property type="entry name" value="DUF4874"/>
</dbReference>
<evidence type="ECO:0000313" key="4">
    <source>
        <dbReference type="Proteomes" id="UP000428260"/>
    </source>
</evidence>
<name>A0A6I6JWT2_9BACT</name>
<dbReference type="InterPro" id="IPR032267">
    <property type="entry name" value="DUF4832"/>
</dbReference>
<reference evidence="3 4" key="1">
    <citation type="submission" date="2019-11" db="EMBL/GenBank/DDBJ databases">
        <authorList>
            <person name="Zheng R.K."/>
            <person name="Sun C.M."/>
        </authorList>
    </citation>
    <scope>NUCLEOTIDE SEQUENCE [LARGE SCALE GENOMIC DNA]</scope>
    <source>
        <strain evidence="3 4">WC007</strain>
    </source>
</reference>
<proteinExistence type="predicted"/>
<feature type="domain" description="DUF4874" evidence="2">
    <location>
        <begin position="48"/>
        <end position="209"/>
    </location>
</feature>
<dbReference type="Pfam" id="PF16116">
    <property type="entry name" value="DUF4832"/>
    <property type="match status" value="1"/>
</dbReference>
<feature type="domain" description="DUF4832" evidence="1">
    <location>
        <begin position="235"/>
        <end position="439"/>
    </location>
</feature>
<dbReference type="KEGG" id="mcos:GM418_13210"/>
<evidence type="ECO:0000313" key="3">
    <source>
        <dbReference type="EMBL" id="QGY44587.1"/>
    </source>
</evidence>
<protein>
    <submittedName>
        <fullName evidence="3">DUF4832 domain-containing protein</fullName>
    </submittedName>
</protein>
<dbReference type="Proteomes" id="UP000428260">
    <property type="component" value="Chromosome"/>
</dbReference>
<dbReference type="PROSITE" id="PS51257">
    <property type="entry name" value="PROKAR_LIPOPROTEIN"/>
    <property type="match status" value="1"/>
</dbReference>
<organism evidence="3 4">
    <name type="scientific">Maribellus comscasis</name>
    <dbReference type="NCBI Taxonomy" id="2681766"/>
    <lineage>
        <taxon>Bacteria</taxon>
        <taxon>Pseudomonadati</taxon>
        <taxon>Bacteroidota</taxon>
        <taxon>Bacteroidia</taxon>
        <taxon>Marinilabiliales</taxon>
        <taxon>Prolixibacteraceae</taxon>
        <taxon>Maribellus</taxon>
    </lineage>
</organism>
<accession>A0A6I6JWT2</accession>
<dbReference type="RefSeq" id="WP_158867022.1">
    <property type="nucleotide sequence ID" value="NZ_CP046401.1"/>
</dbReference>
<gene>
    <name evidence="3" type="ORF">GM418_13210</name>
</gene>
<keyword evidence="4" id="KW-1185">Reference proteome</keyword>
<sequence length="460" mass="52306">MEIVRKFGIIILLTTLNVSFFACGKSEPVEGSEENQITYVSSTSVITNPERGFYHQVTVFSEAEESMNLAYLQNMKSQNISLILGMYYLEKFKNSPLSQKELDLLRSDFSKLREAGVKCILRFAYTNTMEGENATDAPIDIVETHIDQLAPILQENSDVIAFMQAGFIGAWGEWHSSSNNLTSTENKKRIVNKLLDVLPLDVMLQIRTPLAKQEVFSTSDPVDISIAFSDEKRARVGHHNDCFLASTDDYGTYSNIEAEKEYIHDEALYVPAGGETCPPSGIQMADCSTARTEMEYLRWTYLHVDYYQPVINNWDDLGCYEEFKRRLGYRLELVEGSFPKEVKKGESFSFRLKIKNSGFAPVYKHKITSLVLKNKQTGSVSEYELQLDIRELKPSAIKELNEEINLSGTDTGAYDMYLKVSDDSENLKNRHEYCIQLANQNTWVPDEGLNDLQYSLVITN</sequence>
<evidence type="ECO:0000259" key="2">
    <source>
        <dbReference type="Pfam" id="PF16173"/>
    </source>
</evidence>